<gene>
    <name evidence="3" type="ORF">MAM1_0028c02248</name>
</gene>
<keyword evidence="4" id="KW-1185">Reference proteome</keyword>
<proteinExistence type="predicted"/>
<feature type="compositionally biased region" description="Low complexity" evidence="1">
    <location>
        <begin position="25"/>
        <end position="41"/>
    </location>
</feature>
<keyword evidence="2" id="KW-0812">Transmembrane</keyword>
<name>A0A0C9M2B1_9FUNG</name>
<keyword evidence="2" id="KW-0472">Membrane</keyword>
<feature type="compositionally biased region" description="Polar residues" evidence="1">
    <location>
        <begin position="1"/>
        <end position="10"/>
    </location>
</feature>
<dbReference type="EMBL" id="DF836317">
    <property type="protein sequence ID" value="GAN02801.1"/>
    <property type="molecule type" value="Genomic_DNA"/>
</dbReference>
<evidence type="ECO:0000313" key="3">
    <source>
        <dbReference type="EMBL" id="GAN02801.1"/>
    </source>
</evidence>
<feature type="region of interest" description="Disordered" evidence="1">
    <location>
        <begin position="1"/>
        <end position="97"/>
    </location>
</feature>
<feature type="transmembrane region" description="Helical" evidence="2">
    <location>
        <begin position="223"/>
        <end position="249"/>
    </location>
</feature>
<feature type="compositionally biased region" description="Pro residues" evidence="1">
    <location>
        <begin position="42"/>
        <end position="66"/>
    </location>
</feature>
<dbReference type="AlphaFoldDB" id="A0A0C9M2B1"/>
<accession>A0A0C9M2B1</accession>
<dbReference type="Proteomes" id="UP000053815">
    <property type="component" value="Unassembled WGS sequence"/>
</dbReference>
<evidence type="ECO:0000256" key="2">
    <source>
        <dbReference type="SAM" id="Phobius"/>
    </source>
</evidence>
<dbReference type="STRING" id="91626.A0A0C9M2B1"/>
<sequence length="314" mass="35130">MYSHNNNSSHPDPYAGEYPPPPPTTNAGAYYQEPSYPVYSTPTPPILSQPQPQPQPYVPLSPPPPMVNDYYQQPYNHHLDEERHVQGVNDYSDPHGQSLDEYLRQEREEYLRQSQQPTSYHNESAIPPPAAAEANVSPRPNQVIPLNSFTKEDYEEAEQTPMVQKPILSKKEQKKLDKMQKNQQYQPYLVRPTLAPENEAETYKYRPSQEKNRGGCNCCCYNPAITCCSFFCLLISCAFVAAGIAMIIASKVVRDKCSNQCGSVAEAAQNACDTVCNTVLHDGLFYGGIVVAGLAGIAVIWKLIMWTCAGYSKR</sequence>
<evidence type="ECO:0000313" key="4">
    <source>
        <dbReference type="Proteomes" id="UP000053815"/>
    </source>
</evidence>
<feature type="transmembrane region" description="Helical" evidence="2">
    <location>
        <begin position="284"/>
        <end position="304"/>
    </location>
</feature>
<organism evidence="3">
    <name type="scientific">Mucor ambiguus</name>
    <dbReference type="NCBI Taxonomy" id="91626"/>
    <lineage>
        <taxon>Eukaryota</taxon>
        <taxon>Fungi</taxon>
        <taxon>Fungi incertae sedis</taxon>
        <taxon>Mucoromycota</taxon>
        <taxon>Mucoromycotina</taxon>
        <taxon>Mucoromycetes</taxon>
        <taxon>Mucorales</taxon>
        <taxon>Mucorineae</taxon>
        <taxon>Mucoraceae</taxon>
        <taxon>Mucor</taxon>
    </lineage>
</organism>
<keyword evidence="2" id="KW-1133">Transmembrane helix</keyword>
<reference evidence="3" key="1">
    <citation type="submission" date="2014-09" db="EMBL/GenBank/DDBJ databases">
        <title>Draft genome sequence of an oleaginous Mucoromycotina fungus Mucor ambiguus NBRC6742.</title>
        <authorList>
            <person name="Takeda I."/>
            <person name="Yamane N."/>
            <person name="Morita T."/>
            <person name="Tamano K."/>
            <person name="Machida M."/>
            <person name="Baker S."/>
            <person name="Koike H."/>
        </authorList>
    </citation>
    <scope>NUCLEOTIDE SEQUENCE</scope>
    <source>
        <strain evidence="3">NBRC 6742</strain>
    </source>
</reference>
<dbReference type="OrthoDB" id="2376782at2759"/>
<protein>
    <submittedName>
        <fullName evidence="3">Uncharacterized protein</fullName>
    </submittedName>
</protein>
<evidence type="ECO:0000256" key="1">
    <source>
        <dbReference type="SAM" id="MobiDB-lite"/>
    </source>
</evidence>